<protein>
    <submittedName>
        <fullName evidence="2">Minor tail protein</fullName>
    </submittedName>
</protein>
<reference evidence="2" key="1">
    <citation type="submission" date="2022-10" db="EMBL/GenBank/DDBJ databases">
        <authorList>
            <person name="Roth M.A."/>
            <person name="Wohlstadter N.E."/>
            <person name="Arguedas X."/>
            <person name="Leighton H.R."/>
            <person name="Msuya J.A."/>
            <person name="Pravda N."/>
            <person name="Shaffer C.D."/>
            <person name="Weston-Hafer K.A."/>
            <person name="Russell D.A."/>
            <person name="Jacobs-Sera D."/>
            <person name="Hatfull G.F."/>
        </authorList>
    </citation>
    <scope>NUCLEOTIDE SEQUENCE</scope>
</reference>
<evidence type="ECO:0000313" key="2">
    <source>
        <dbReference type="EMBL" id="WAB08841.1"/>
    </source>
</evidence>
<evidence type="ECO:0000313" key="3">
    <source>
        <dbReference type="Proteomes" id="UP001163413"/>
    </source>
</evidence>
<dbReference type="EMBL" id="OP751148">
    <property type="protein sequence ID" value="WAB08841.1"/>
    <property type="molecule type" value="Genomic_DNA"/>
</dbReference>
<keyword evidence="3" id="KW-1185">Reference proteome</keyword>
<feature type="domain" description="Siphovirus-type tail component RIFT-related" evidence="1">
    <location>
        <begin position="76"/>
        <end position="138"/>
    </location>
</feature>
<dbReference type="Proteomes" id="UP001163413">
    <property type="component" value="Segment"/>
</dbReference>
<proteinExistence type="predicted"/>
<gene>
    <name evidence="2" type="primary">62</name>
    <name evidence="2" type="ORF">SEA_SUCCESS_62</name>
</gene>
<dbReference type="InterPro" id="IPR008841">
    <property type="entry name" value="Siphovirus-type_tail_N"/>
</dbReference>
<evidence type="ECO:0000259" key="1">
    <source>
        <dbReference type="Pfam" id="PF05709"/>
    </source>
</evidence>
<organism evidence="2 3">
    <name type="scientific">Streptomyces phage Success</name>
    <dbReference type="NCBI Taxonomy" id="2999013"/>
    <lineage>
        <taxon>Viruses</taxon>
        <taxon>Duplodnaviria</taxon>
        <taxon>Heunggongvirae</taxon>
        <taxon>Uroviricota</taxon>
        <taxon>Caudoviricetes</taxon>
        <taxon>Successvirus</taxon>
        <taxon>Successvirus success</taxon>
    </lineage>
</organism>
<dbReference type="RefSeq" id="YP_010755586.1">
    <property type="nucleotide sequence ID" value="NC_073472.1"/>
</dbReference>
<dbReference type="GeneID" id="80020254"/>
<accession>A0A9E8M5J3</accession>
<dbReference type="KEGG" id="vg:80020254"/>
<dbReference type="Pfam" id="PF05709">
    <property type="entry name" value="Sipho_tail"/>
    <property type="match status" value="1"/>
</dbReference>
<dbReference type="Gene3D" id="2.40.30.200">
    <property type="match status" value="1"/>
</dbReference>
<name>A0A9E8M5J3_9CAUD</name>
<sequence>MPIPVRARPAPPVVVTATPPAPVSWGRTSVSVVGNNGQGEEIPLTLFNGREWPAILMQPGATGLDMPPFALFSDDSPNLDGSIYRSARAAAREIMLPVYLHGVDRRTVNQLKRKLFQALNPKRGYCLLKFTEGSGRTRQLTAYYKGGMEGSEGTDSAGFTWAKYGLTFTAMDPWFYQDQSESVRWNFGAGDPLLSTTAAFFPMRLSDGVMGGPGETLVISNPGDIEAWPIWQLYGPIKSFNLTSPYGEVVKASPPSDGSDLVPAGRVLTIDTRPGKKTVKDNLGTNYWSKLDTNPQFWSVDPGDTNASVSVVTGSGKAAVVLTFQPRYASFV</sequence>